<protein>
    <recommendedName>
        <fullName evidence="3">Anti-sigma factor</fullName>
    </recommendedName>
</protein>
<accession>A0A1S1K0E9</accession>
<keyword evidence="2" id="KW-1185">Reference proteome</keyword>
<dbReference type="AlphaFoldDB" id="A0A1S1K0E9"/>
<proteinExistence type="predicted"/>
<organism evidence="1 2">
    <name type="scientific">Mycobacterium syngnathidarum</name>
    <dbReference type="NCBI Taxonomy" id="1908205"/>
    <lineage>
        <taxon>Bacteria</taxon>
        <taxon>Bacillati</taxon>
        <taxon>Actinomycetota</taxon>
        <taxon>Actinomycetes</taxon>
        <taxon>Mycobacteriales</taxon>
        <taxon>Mycobacteriaceae</taxon>
        <taxon>Mycobacterium</taxon>
    </lineage>
</organism>
<gene>
    <name evidence="1" type="ORF">BKG61_20460</name>
</gene>
<evidence type="ECO:0008006" key="3">
    <source>
        <dbReference type="Google" id="ProtNLM"/>
    </source>
</evidence>
<dbReference type="Proteomes" id="UP000179636">
    <property type="component" value="Unassembled WGS sequence"/>
</dbReference>
<sequence length="149" mass="15589">MPGRGSGHTSGGRAVEFRVPARTEALAVVRAMTSCLADYEGLDGETAANLALAVDEACTVLIGMAAPGAALVVEEDPHAHELTVRISAVCDSVHGDPGTAVLSGFSRRVLQALTERVETFVDDTDFERTAVATPALGIALTVRRRWAMA</sequence>
<reference evidence="1 2" key="1">
    <citation type="submission" date="2016-10" db="EMBL/GenBank/DDBJ databases">
        <title>Evaluation of Human, Animal and Environmental Mycobacterium chelonae Isolates by Core Genome Phylogenomic Analysis, Targeted Gene Comparison, and Anti-microbial Susceptibility Patterns: A Tale of Mistaken Identities.</title>
        <authorList>
            <person name="Fogelson S.B."/>
            <person name="Camus A.C."/>
            <person name="Lorenz W."/>
            <person name="Vasireddy R."/>
            <person name="Vasireddy S."/>
            <person name="Smith T."/>
            <person name="Brown-Elliott B.A."/>
            <person name="Wallace R.J.Jr."/>
            <person name="Hasan N.A."/>
            <person name="Reischl U."/>
            <person name="Sanchez S."/>
        </authorList>
    </citation>
    <scope>NUCLEOTIDE SEQUENCE [LARGE SCALE GENOMIC DNA]</scope>
    <source>
        <strain evidence="1 2">24999</strain>
    </source>
</reference>
<dbReference type="EMBL" id="MLHV01000020">
    <property type="protein sequence ID" value="OHT93751.1"/>
    <property type="molecule type" value="Genomic_DNA"/>
</dbReference>
<comment type="caution">
    <text evidence="1">The sequence shown here is derived from an EMBL/GenBank/DDBJ whole genome shotgun (WGS) entry which is preliminary data.</text>
</comment>
<evidence type="ECO:0000313" key="2">
    <source>
        <dbReference type="Proteomes" id="UP000179636"/>
    </source>
</evidence>
<dbReference type="STRING" id="1908205.BKG60_23425"/>
<dbReference type="Gene3D" id="3.30.565.10">
    <property type="entry name" value="Histidine kinase-like ATPase, C-terminal domain"/>
    <property type="match status" value="1"/>
</dbReference>
<name>A0A1S1K0E9_9MYCO</name>
<evidence type="ECO:0000313" key="1">
    <source>
        <dbReference type="EMBL" id="OHT93751.1"/>
    </source>
</evidence>
<dbReference type="InterPro" id="IPR036890">
    <property type="entry name" value="HATPase_C_sf"/>
</dbReference>